<organism evidence="2 3">
    <name type="scientific">Dryocola boscaweniae</name>
    <dbReference type="NCBI Taxonomy" id="2925397"/>
    <lineage>
        <taxon>Bacteria</taxon>
        <taxon>Pseudomonadati</taxon>
        <taxon>Pseudomonadota</taxon>
        <taxon>Gammaproteobacteria</taxon>
        <taxon>Enterobacterales</taxon>
        <taxon>Enterobacteriaceae</taxon>
        <taxon>Dryocola</taxon>
    </lineage>
</organism>
<dbReference type="Gene3D" id="3.40.50.1820">
    <property type="entry name" value="alpha/beta hydrolase"/>
    <property type="match status" value="1"/>
</dbReference>
<dbReference type="PANTHER" id="PTHR43194:SF2">
    <property type="entry name" value="PEROXISOMAL MEMBRANE PROTEIN LPX1"/>
    <property type="match status" value="1"/>
</dbReference>
<feature type="domain" description="AB hydrolase-1" evidence="1">
    <location>
        <begin position="59"/>
        <end position="237"/>
    </location>
</feature>
<evidence type="ECO:0000313" key="2">
    <source>
        <dbReference type="EMBL" id="MCT4704009.1"/>
    </source>
</evidence>
<keyword evidence="3" id="KW-1185">Reference proteome</keyword>
<name>A0A9X2WCM4_9ENTR</name>
<comment type="caution">
    <text evidence="2">The sequence shown here is derived from an EMBL/GenBank/DDBJ whole genome shotgun (WGS) entry which is preliminary data.</text>
</comment>
<accession>A0A9X2WCM4</accession>
<dbReference type="InterPro" id="IPR050228">
    <property type="entry name" value="Carboxylesterase_BioH"/>
</dbReference>
<dbReference type="PANTHER" id="PTHR43194">
    <property type="entry name" value="HYDROLASE ALPHA/BETA FOLD FAMILY"/>
    <property type="match status" value="1"/>
</dbReference>
<evidence type="ECO:0000259" key="1">
    <source>
        <dbReference type="Pfam" id="PF12697"/>
    </source>
</evidence>
<dbReference type="InterPro" id="IPR029058">
    <property type="entry name" value="AB_hydrolase_fold"/>
</dbReference>
<dbReference type="InterPro" id="IPR000073">
    <property type="entry name" value="AB_hydrolase_1"/>
</dbReference>
<dbReference type="RefSeq" id="WP_271124690.1">
    <property type="nucleotide sequence ID" value="NZ_JALHAN010000069.1"/>
</dbReference>
<keyword evidence="2" id="KW-0378">Hydrolase</keyword>
<evidence type="ECO:0000313" key="3">
    <source>
        <dbReference type="Proteomes" id="UP001150641"/>
    </source>
</evidence>
<dbReference type="Pfam" id="PF12697">
    <property type="entry name" value="Abhydrolase_6"/>
    <property type="match status" value="1"/>
</dbReference>
<dbReference type="Proteomes" id="UP001150641">
    <property type="component" value="Unassembled WGS sequence"/>
</dbReference>
<dbReference type="GO" id="GO:0016787">
    <property type="term" value="F:hydrolase activity"/>
    <property type="evidence" value="ECO:0007669"/>
    <property type="project" value="UniProtKB-KW"/>
</dbReference>
<protein>
    <submittedName>
        <fullName evidence="2">Alpha/beta hydrolase</fullName>
    </submittedName>
</protein>
<gene>
    <name evidence="2" type="ORF">MUA00_19715</name>
</gene>
<proteinExistence type="predicted"/>
<dbReference type="EMBL" id="JALHAP010000082">
    <property type="protein sequence ID" value="MCT4704009.1"/>
    <property type="molecule type" value="Genomic_DNA"/>
</dbReference>
<reference evidence="2" key="1">
    <citation type="submission" date="2022-03" db="EMBL/GenBank/DDBJ databases">
        <title>Proposal of a novel genus Dryocolo and two novel species.</title>
        <authorList>
            <person name="Maddock D.W."/>
            <person name="Brady C.L."/>
            <person name="Denman S."/>
            <person name="Arnold D."/>
        </authorList>
    </citation>
    <scope>NUCLEOTIDE SEQUENCE</scope>
    <source>
        <strain evidence="2">H6W4</strain>
    </source>
</reference>
<dbReference type="AlphaFoldDB" id="A0A9X2WCM4"/>
<sequence>MSKSTNAFPRLDNHSVPLILLGGTLCNHRLWQPVINKMNVSSVSSLIVSGAGSAPALAKQLLSALPPRFCLAGFSLGAIVALQMLANAPHRIAGLALLSVNPLSDAPANAAGRRAAVQDAARQGMGNWLSATMWPRYVAPVNLADPALHATITQMADESGNETFALQTEIAITRADNRAALKTFTAPTLILNGGCDDICTPQHHLAAAEAAPHARWITLPDSGHFLPLEAPNKVADALRNWIKEILL</sequence>
<dbReference type="SUPFAM" id="SSF53474">
    <property type="entry name" value="alpha/beta-Hydrolases"/>
    <property type="match status" value="1"/>
</dbReference>